<feature type="compositionally biased region" description="Basic and acidic residues" evidence="4">
    <location>
        <begin position="566"/>
        <end position="577"/>
    </location>
</feature>
<feature type="compositionally biased region" description="Acidic residues" evidence="4">
    <location>
        <begin position="172"/>
        <end position="207"/>
    </location>
</feature>
<keyword evidence="2" id="KW-0597">Phosphoprotein</keyword>
<dbReference type="GO" id="GO:0033314">
    <property type="term" value="P:mitotic DNA replication checkpoint signaling"/>
    <property type="evidence" value="ECO:0007669"/>
    <property type="project" value="TreeGrafter"/>
</dbReference>
<feature type="compositionally biased region" description="Acidic residues" evidence="4">
    <location>
        <begin position="485"/>
        <end position="514"/>
    </location>
</feature>
<feature type="compositionally biased region" description="Acidic residues" evidence="4">
    <location>
        <begin position="429"/>
        <end position="461"/>
    </location>
</feature>
<comment type="caution">
    <text evidence="5">The sequence shown here is derived from an EMBL/GenBank/DDBJ whole genome shotgun (WGS) entry which is preliminary data.</text>
</comment>
<dbReference type="STRING" id="34508.A0A4U5PCA3"/>
<organism evidence="5 6">
    <name type="scientific">Steinernema carpocapsae</name>
    <name type="common">Entomopathogenic nematode</name>
    <dbReference type="NCBI Taxonomy" id="34508"/>
    <lineage>
        <taxon>Eukaryota</taxon>
        <taxon>Metazoa</taxon>
        <taxon>Ecdysozoa</taxon>
        <taxon>Nematoda</taxon>
        <taxon>Chromadorea</taxon>
        <taxon>Rhabditida</taxon>
        <taxon>Tylenchina</taxon>
        <taxon>Panagrolaimomorpha</taxon>
        <taxon>Strongyloidoidea</taxon>
        <taxon>Steinernematidae</taxon>
        <taxon>Steinernema</taxon>
    </lineage>
</organism>
<feature type="compositionally biased region" description="Acidic residues" evidence="4">
    <location>
        <begin position="127"/>
        <end position="145"/>
    </location>
</feature>
<dbReference type="InterPro" id="IPR024146">
    <property type="entry name" value="Claspin"/>
</dbReference>
<feature type="compositionally biased region" description="Acidic residues" evidence="4">
    <location>
        <begin position="222"/>
        <end position="236"/>
    </location>
</feature>
<keyword evidence="3" id="KW-0539">Nucleus</keyword>
<evidence type="ECO:0000313" key="5">
    <source>
        <dbReference type="EMBL" id="TKR94027.1"/>
    </source>
</evidence>
<sequence>MEATRFGDSKSPENRRIGTEMVDAEKEEKRRRRMELIMAKAKGAPKMGKFDRINFFAQDKNRELTAWFGNKFDGQKIVQTEKRKSPTNTTSGFKRLELMKQQMSDNLERKTLDGLEKRRNLFKEDNPDAEEEDEDEDEDASSDEDASPKTSTESDDEVVLYKKLNKKSEALVGDDESSDPDYDDEDDEDDDEENEDGEEGDGEEEIEDRSLQDEVDAKLELGDDDMDNKSDEDEKGVEDSPKHTSKEEVSRSPSISFSARPTQTQKNWHGLAALSQLNSGKKPEEKPAPTSFGLGCSSIALTAQRVEAELLCSGTFSSPTVIPPPGPAATKSAAKSAEPSSNEVASDVVLAAETPDEIVDDKMEEDGDPSAEERAENGDSEVVEDSLKIDESQKAVIPKKKRKLKFDSDSDSDDEYDEFSRPVNPSIFLDDDEEARDGFGAEEAEEAEENEEKINESDDEVAVCKKLYKKSDFYDDEASLSGDDVGSDSDNDGDGNDEYEIEEGDNEEIDEDAVREDLHKQFMKQEKDREDRRLLYLQDKFIAEGDMHSSTDRNFRFKLRDEEDAKLKIGEDDKENMSDLDDEDEEHEKGAEDSQKRAAKAAWLLSKQQESSFTSNAILGFDDLLEGNSLLQAGASALTKRVGHAELVSRTYSGGNRDSMLQNSDSLSLIVKDSGNSCSVAPHSLFTVLPQAERNSKRRFTGTEENSAKRTNIFESFDG</sequence>
<feature type="compositionally biased region" description="Basic and acidic residues" evidence="4">
    <location>
        <begin position="208"/>
        <end position="221"/>
    </location>
</feature>
<dbReference type="Proteomes" id="UP000298663">
    <property type="component" value="Unassembled WGS sequence"/>
</dbReference>
<feature type="region of interest" description="Disordered" evidence="4">
    <location>
        <begin position="317"/>
        <end position="461"/>
    </location>
</feature>
<feature type="compositionally biased region" description="Basic and acidic residues" evidence="4">
    <location>
        <begin position="106"/>
        <end position="126"/>
    </location>
</feature>
<dbReference type="PANTHER" id="PTHR14396">
    <property type="entry name" value="CLASPIN"/>
    <property type="match status" value="1"/>
</dbReference>
<evidence type="ECO:0000256" key="2">
    <source>
        <dbReference type="ARBA" id="ARBA00022553"/>
    </source>
</evidence>
<name>A0A4U5PCA3_STECR</name>
<dbReference type="EMBL" id="AZBU02000002">
    <property type="protein sequence ID" value="TKR94027.1"/>
    <property type="molecule type" value="Genomic_DNA"/>
</dbReference>
<gene>
    <name evidence="5" type="ORF">L596_008373</name>
</gene>
<evidence type="ECO:0000256" key="4">
    <source>
        <dbReference type="SAM" id="MobiDB-lite"/>
    </source>
</evidence>
<feature type="compositionally biased region" description="Basic and acidic residues" evidence="4">
    <location>
        <begin position="515"/>
        <end position="528"/>
    </location>
</feature>
<keyword evidence="6" id="KW-1185">Reference proteome</keyword>
<evidence type="ECO:0000313" key="6">
    <source>
        <dbReference type="Proteomes" id="UP000298663"/>
    </source>
</evidence>
<feature type="region of interest" description="Disordered" evidence="4">
    <location>
        <begin position="1"/>
        <end position="28"/>
    </location>
</feature>
<feature type="compositionally biased region" description="Basic and acidic residues" evidence="4">
    <location>
        <begin position="587"/>
        <end position="596"/>
    </location>
</feature>
<accession>A0A4U5PCA3</accession>
<feature type="region of interest" description="Disordered" evidence="4">
    <location>
        <begin position="78"/>
        <end position="294"/>
    </location>
</feature>
<protein>
    <submittedName>
        <fullName evidence="5">Uncharacterized protein</fullName>
    </submittedName>
</protein>
<dbReference type="GO" id="GO:0007095">
    <property type="term" value="P:mitotic G2 DNA damage checkpoint signaling"/>
    <property type="evidence" value="ECO:0007669"/>
    <property type="project" value="TreeGrafter"/>
</dbReference>
<feature type="compositionally biased region" description="Basic and acidic residues" evidence="4">
    <location>
        <begin position="237"/>
        <end position="250"/>
    </location>
</feature>
<feature type="compositionally biased region" description="Acidic residues" evidence="4">
    <location>
        <begin position="354"/>
        <end position="370"/>
    </location>
</feature>
<reference evidence="5 6" key="1">
    <citation type="journal article" date="2015" name="Genome Biol.">
        <title>Comparative genomics of Steinernema reveals deeply conserved gene regulatory networks.</title>
        <authorList>
            <person name="Dillman A.R."/>
            <person name="Macchietto M."/>
            <person name="Porter C.F."/>
            <person name="Rogers A."/>
            <person name="Williams B."/>
            <person name="Antoshechkin I."/>
            <person name="Lee M.M."/>
            <person name="Goodwin Z."/>
            <person name="Lu X."/>
            <person name="Lewis E.E."/>
            <person name="Goodrich-Blair H."/>
            <person name="Stock S.P."/>
            <person name="Adams B.J."/>
            <person name="Sternberg P.W."/>
            <person name="Mortazavi A."/>
        </authorList>
    </citation>
    <scope>NUCLEOTIDE SEQUENCE [LARGE SCALE GENOMIC DNA]</scope>
    <source>
        <strain evidence="5 6">ALL</strain>
    </source>
</reference>
<feature type="compositionally biased region" description="Polar residues" evidence="4">
    <location>
        <begin position="251"/>
        <end position="267"/>
    </location>
</feature>
<dbReference type="GO" id="GO:0005634">
    <property type="term" value="C:nucleus"/>
    <property type="evidence" value="ECO:0007669"/>
    <property type="project" value="UniProtKB-SubCell"/>
</dbReference>
<dbReference type="AlphaFoldDB" id="A0A4U5PCA3"/>
<dbReference type="GO" id="GO:0010997">
    <property type="term" value="F:anaphase-promoting complex binding"/>
    <property type="evidence" value="ECO:0007669"/>
    <property type="project" value="TreeGrafter"/>
</dbReference>
<dbReference type="PANTHER" id="PTHR14396:SF10">
    <property type="entry name" value="CLASPIN"/>
    <property type="match status" value="1"/>
</dbReference>
<evidence type="ECO:0000256" key="1">
    <source>
        <dbReference type="ARBA" id="ARBA00004123"/>
    </source>
</evidence>
<evidence type="ECO:0000256" key="3">
    <source>
        <dbReference type="ARBA" id="ARBA00023242"/>
    </source>
</evidence>
<comment type="subcellular location">
    <subcellularLocation>
        <location evidence="1">Nucleus</location>
    </subcellularLocation>
</comment>
<reference evidence="5 6" key="2">
    <citation type="journal article" date="2019" name="G3 (Bethesda)">
        <title>Hybrid Assembly of the Genome of the Entomopathogenic Nematode Steinernema carpocapsae Identifies the X-Chromosome.</title>
        <authorList>
            <person name="Serra L."/>
            <person name="Macchietto M."/>
            <person name="Macias-Munoz A."/>
            <person name="McGill C.J."/>
            <person name="Rodriguez I.M."/>
            <person name="Rodriguez B."/>
            <person name="Murad R."/>
            <person name="Mortazavi A."/>
        </authorList>
    </citation>
    <scope>NUCLEOTIDE SEQUENCE [LARGE SCALE GENOMIC DNA]</scope>
    <source>
        <strain evidence="5 6">ALL</strain>
    </source>
</reference>
<dbReference type="OrthoDB" id="5877455at2759"/>
<feature type="region of interest" description="Disordered" evidence="4">
    <location>
        <begin position="476"/>
        <end position="528"/>
    </location>
</feature>
<proteinExistence type="predicted"/>
<feature type="region of interest" description="Disordered" evidence="4">
    <location>
        <begin position="566"/>
        <end position="597"/>
    </location>
</feature>